<dbReference type="SUPFAM" id="SSF55486">
    <property type="entry name" value="Metalloproteases ('zincins'), catalytic domain"/>
    <property type="match status" value="1"/>
</dbReference>
<dbReference type="InParanoid" id="A0A317ZGM1"/>
<protein>
    <recommendedName>
        <fullName evidence="3">Yeast cell wall synthesis Kre9/Knh1-like N-terminal domain-containing protein</fullName>
    </recommendedName>
</protein>
<dbReference type="InterPro" id="IPR013783">
    <property type="entry name" value="Ig-like_fold"/>
</dbReference>
<organism evidence="4 5">
    <name type="scientific">Coraliomargarita sinensis</name>
    <dbReference type="NCBI Taxonomy" id="2174842"/>
    <lineage>
        <taxon>Bacteria</taxon>
        <taxon>Pseudomonadati</taxon>
        <taxon>Verrucomicrobiota</taxon>
        <taxon>Opitutia</taxon>
        <taxon>Puniceicoccales</taxon>
        <taxon>Coraliomargaritaceae</taxon>
        <taxon>Coraliomargarita</taxon>
    </lineage>
</organism>
<dbReference type="Proteomes" id="UP000247099">
    <property type="component" value="Unassembled WGS sequence"/>
</dbReference>
<feature type="compositionally biased region" description="Polar residues" evidence="2">
    <location>
        <begin position="1050"/>
        <end position="1060"/>
    </location>
</feature>
<keyword evidence="1" id="KW-0732">Signal</keyword>
<gene>
    <name evidence="4" type="ORF">DDZ13_08405</name>
</gene>
<evidence type="ECO:0000313" key="4">
    <source>
        <dbReference type="EMBL" id="PXA04052.1"/>
    </source>
</evidence>
<feature type="compositionally biased region" description="Polar residues" evidence="2">
    <location>
        <begin position="1080"/>
        <end position="1097"/>
    </location>
</feature>
<dbReference type="Pfam" id="PF10342">
    <property type="entry name" value="Kre9_KNH"/>
    <property type="match status" value="1"/>
</dbReference>
<feature type="domain" description="Yeast cell wall synthesis Kre9/Knh1-like N-terminal" evidence="3">
    <location>
        <begin position="603"/>
        <end position="690"/>
    </location>
</feature>
<dbReference type="Pfam" id="PF13688">
    <property type="entry name" value="Reprolysin_5"/>
    <property type="match status" value="1"/>
</dbReference>
<sequence>MALKKSPSRIVLFVLFCATLTCWIILKDSQSSVLPVEQTASNAGKPSIQADNRGIEASRPADTGYPAGDERLPPTAGAAQERAELSSRDWRPAAVFCREMRPVPALEHPRGVNATRRYRDPVHLKVDSSLASVQPAVLAGSPVDGRFHLQPDEVDPHTRQAGRLVFNADAVDAVVAGRKSRILAPTLTEEVMTLEFETVKTRSANTHTIQGHVVGEKESSTAQIVYHDGILQGNVMRYDKGQEIEYRIMSDGHMMVREVDIVSQNQVACGTCAGFDHSQMLDHFPSGIEADIEADVYDAIEAKSFSHDEDQEAVNRDTSGWRTVDVTVGYDPDARTNYSSFSYNGYSGIEARIIAAVDRMNQAFINSEITDTEMILLGTIEDPDYDAPGSSSNLGDELTNLRNEDGVLDAVTDFNNRLGGDLVTFVVGSGQGQSGVANSANRYAIVSAVSMTASGLVYAHELGHNMNAQHAWADTGLNEDSNTGWRFYGQGGGQYRTIMAYGESAWLRIPYYSNPNVLFDGSRTGAEDGYDATNDTTVDSRLVVGGYDIAGKFDDTITGFDGSVLTRGADNARVIDTGDGKANAGATAASFWATRSDFEIINPLAGTEWEKGTTQTIQFNGGDYQDIATISLYKGGVLQSTFATDVNPIEARNIEWTIPYDLPNGTDYMIRVELDRNGGMEIAESGNFRIYSSLPRVSSGAAPAVPEGIGVISSVELTFNVPMDLGTFDAGTDIISFLGPVGNSVLASITGTSWSEGNTVLTIEFTPPAQHGAYELVIGPDIEDAFGTLMDQDGDGTAGESVEDRHTYTFTINPPLPYYASMDRDPGWTFIDNRTDGKGWAYGQPTGQVQNAYRGKDPSSGFNGPNVIGYNLNGSYEIEMPLTRWAVTPVIDCSNHENTRVKFQRWLGVYWGFDDTALLQVSNDGVNWTTLWENPETYITDDGEWIEEEYDISAVADGQSTVYVRWGIGPTDWNNNGGACGWNIDEVVVFGDIPGESDNTAPYPSPMAFANAPAASSIDSITMTATAALDVHEVEYYFTETSGNPGGSDSGWQDSPTYTDTGLDEDTQYTYTVTARDKSPNQNVTDPSAEASATTDISYPPEVDAGSEQSATIGGFGTPWTPEKIQTDAWYDASDSFSMTVIDDGVFQWLDKSGNDRHALQSTAARQPALLQAALNDKDVVSFDGSDDYFELGTHLDFLAGVSHSAFIVVADITSFQPIYGSQKSRGGANSLEVGFDGSKYKVNIFGDDFRPLIGHNFDNSGSIVNFIWPIGSPREVFANGNLEAVDDVPAPAIDTLRDGGHFGFVMDRGYFGGDIAEMVFLTGTVTSTDRERMEGYLAHKWGLTDNLPANHPYKTELPQDIGAEVQLNGTVTDSNGDSPDTEWTVVSGPAPVRFADPTIIDTTATFSEEGTYVLRLTADDGIYVRSSDVTITVNPGGNDFTNWISGYDVGDLTAAGDDYDGDGIPNAIENYFGTDPSAPSVGLYNMEVSTDGGSTFTFKHPMSENPASDITASYRWSTDLSQFHGSGESNGAGTTVTFEASSPVNGEVTVTATVSDTSTEKLFVSVFVVQE</sequence>
<comment type="caution">
    <text evidence="4">The sequence shown here is derived from an EMBL/GenBank/DDBJ whole genome shotgun (WGS) entry which is preliminary data.</text>
</comment>
<dbReference type="InterPro" id="IPR018466">
    <property type="entry name" value="Kre9/Knh1-like_N"/>
</dbReference>
<accession>A0A317ZGM1</accession>
<name>A0A317ZGM1_9BACT</name>
<evidence type="ECO:0000256" key="1">
    <source>
        <dbReference type="ARBA" id="ARBA00022729"/>
    </source>
</evidence>
<evidence type="ECO:0000256" key="2">
    <source>
        <dbReference type="SAM" id="MobiDB-lite"/>
    </source>
</evidence>
<proteinExistence type="predicted"/>
<feature type="region of interest" description="Disordered" evidence="2">
    <location>
        <begin position="1040"/>
        <end position="1119"/>
    </location>
</feature>
<reference evidence="4 5" key="1">
    <citation type="submission" date="2018-05" db="EMBL/GenBank/DDBJ databases">
        <title>Coraliomargarita sinensis sp. nov., isolated from a marine solar saltern.</title>
        <authorList>
            <person name="Zhou L.Y."/>
        </authorList>
    </citation>
    <scope>NUCLEOTIDE SEQUENCE [LARGE SCALE GENOMIC DNA]</scope>
    <source>
        <strain evidence="4 5">WN38</strain>
    </source>
</reference>
<dbReference type="EMBL" id="QHJQ01000005">
    <property type="protein sequence ID" value="PXA04052.1"/>
    <property type="molecule type" value="Genomic_DNA"/>
</dbReference>
<keyword evidence="5" id="KW-1185">Reference proteome</keyword>
<dbReference type="Gene3D" id="2.60.40.10">
    <property type="entry name" value="Immunoglobulins"/>
    <property type="match status" value="2"/>
</dbReference>
<evidence type="ECO:0000259" key="3">
    <source>
        <dbReference type="Pfam" id="PF10342"/>
    </source>
</evidence>
<feature type="region of interest" description="Disordered" evidence="2">
    <location>
        <begin position="38"/>
        <end position="86"/>
    </location>
</feature>
<evidence type="ECO:0000313" key="5">
    <source>
        <dbReference type="Proteomes" id="UP000247099"/>
    </source>
</evidence>
<dbReference type="Pfam" id="PF22352">
    <property type="entry name" value="K319L-like_PKD"/>
    <property type="match status" value="1"/>
</dbReference>